<sequence length="224" mass="25501">MSSLKSKLRGKLLKSHGERKNSKNHIWLSYSLKKSGDITLASNNECIYWASELEPNPYIKDFLFGVEVVIQYPWEETARKREVILTETHTGTAEFHQLISGMKGEQREMVTVFEGGISAGEVPINFFDTKNVASAVRRSGNWLKVISFAAQIRDELCLVETNWVNLFLRTNRAGDVQQLIMSSMVYDQMKILGVFARAALMGDIELEFVSNVFGRNTRWTLRGD</sequence>
<evidence type="ECO:0000313" key="2">
    <source>
        <dbReference type="Proteomes" id="UP000037551"/>
    </source>
</evidence>
<dbReference type="OrthoDB" id="6886284at2"/>
<dbReference type="AlphaFoldDB" id="A0A0J8FXE0"/>
<dbReference type="Proteomes" id="UP000037551">
    <property type="component" value="Unassembled WGS sequence"/>
</dbReference>
<comment type="caution">
    <text evidence="1">The sequence shown here is derived from an EMBL/GenBank/DDBJ whole genome shotgun (WGS) entry which is preliminary data.</text>
</comment>
<keyword evidence="2" id="KW-1185">Reference proteome</keyword>
<proteinExistence type="predicted"/>
<name>A0A0J8FXE0_9PSED</name>
<dbReference type="EMBL" id="LFMW01000021">
    <property type="protein sequence ID" value="KMT52968.1"/>
    <property type="molecule type" value="Genomic_DNA"/>
</dbReference>
<organism evidence="1 2">
    <name type="scientific">Pseudomonas fildesensis</name>
    <dbReference type="NCBI Taxonomy" id="1674920"/>
    <lineage>
        <taxon>Bacteria</taxon>
        <taxon>Pseudomonadati</taxon>
        <taxon>Pseudomonadota</taxon>
        <taxon>Gammaproteobacteria</taxon>
        <taxon>Pseudomonadales</taxon>
        <taxon>Pseudomonadaceae</taxon>
        <taxon>Pseudomonas</taxon>
    </lineage>
</organism>
<dbReference type="RefSeq" id="WP_048730630.1">
    <property type="nucleotide sequence ID" value="NZ_LFMW01000021.1"/>
</dbReference>
<protein>
    <submittedName>
        <fullName evidence="1">Uncharacterized protein</fullName>
    </submittedName>
</protein>
<accession>A0A0J8FXE0</accession>
<gene>
    <name evidence="1" type="ORF">ACR52_25415</name>
</gene>
<reference evidence="1 2" key="1">
    <citation type="submission" date="2015-06" db="EMBL/GenBank/DDBJ databases">
        <title>Draft genome sequence of an Antarctic Pseudomonas sp. strain KG01 with full potential for biotechnological applications.</title>
        <authorList>
            <person name="Pavlov M.S."/>
            <person name="Lira F."/>
            <person name="Martinez J.L."/>
            <person name="Marshall S.H."/>
        </authorList>
    </citation>
    <scope>NUCLEOTIDE SEQUENCE [LARGE SCALE GENOMIC DNA]</scope>
    <source>
        <strain evidence="1 2">KG01</strain>
    </source>
</reference>
<dbReference type="PATRIC" id="fig|1674920.3.peg.3515"/>
<evidence type="ECO:0000313" key="1">
    <source>
        <dbReference type="EMBL" id="KMT52968.1"/>
    </source>
</evidence>